<dbReference type="Pfam" id="PF13320">
    <property type="entry name" value="GH123_cat"/>
    <property type="match status" value="1"/>
</dbReference>
<evidence type="ECO:0000313" key="3">
    <source>
        <dbReference type="EMBL" id="GAG07520.1"/>
    </source>
</evidence>
<proteinExistence type="predicted"/>
<sequence length="263" mass="30807">ERGIDYYHFNSFRLSIPGLGGGTFHSRREPELLGFSEDTPHYKAAFNAYCREIQEHLREKGWLDEAFIYWFDEPAPKDYEFVMNGFSKLKNAAPDINRMLTEQVEPNLIGGPNIWCPVSRNYKHEPAEQRRRHGEKFWWYVCTGPKAPYCTLFIDHPGTELRVWLWQSWKRKIDGILVWQTNYWTSSAAYPDREHPQNPYQDPMGWRSSYSTPKGAKKPWGNGDGRFIYPPESAADAHPTEPVLDGPVESIRWEMLRDGIEDY</sequence>
<feature type="domain" description="Glycoside hydrolase 123 catalytic" evidence="2">
    <location>
        <begin position="35"/>
        <end position="263"/>
    </location>
</feature>
<organism evidence="3">
    <name type="scientific">marine sediment metagenome</name>
    <dbReference type="NCBI Taxonomy" id="412755"/>
    <lineage>
        <taxon>unclassified sequences</taxon>
        <taxon>metagenomes</taxon>
        <taxon>ecological metagenomes</taxon>
    </lineage>
</organism>
<reference evidence="3" key="1">
    <citation type="journal article" date="2014" name="Front. Microbiol.">
        <title>High frequency of phylogenetically diverse reductive dehalogenase-homologous genes in deep subseafloor sedimentary metagenomes.</title>
        <authorList>
            <person name="Kawai M."/>
            <person name="Futagami T."/>
            <person name="Toyoda A."/>
            <person name="Takaki Y."/>
            <person name="Nishi S."/>
            <person name="Hori S."/>
            <person name="Arai W."/>
            <person name="Tsubouchi T."/>
            <person name="Morono Y."/>
            <person name="Uchiyama I."/>
            <person name="Ito T."/>
            <person name="Fujiyama A."/>
            <person name="Inagaki F."/>
            <person name="Takami H."/>
        </authorList>
    </citation>
    <scope>NUCLEOTIDE SEQUENCE</scope>
    <source>
        <strain evidence="3">Expedition CK06-06</strain>
    </source>
</reference>
<dbReference type="AlphaFoldDB" id="X0UPE2"/>
<dbReference type="EMBL" id="BARS01029700">
    <property type="protein sequence ID" value="GAG07520.1"/>
    <property type="molecule type" value="Genomic_DNA"/>
</dbReference>
<feature type="non-terminal residue" evidence="3">
    <location>
        <position position="263"/>
    </location>
</feature>
<evidence type="ECO:0000256" key="1">
    <source>
        <dbReference type="SAM" id="MobiDB-lite"/>
    </source>
</evidence>
<gene>
    <name evidence="3" type="ORF">S01H1_46384</name>
</gene>
<comment type="caution">
    <text evidence="3">The sequence shown here is derived from an EMBL/GenBank/DDBJ whole genome shotgun (WGS) entry which is preliminary data.</text>
</comment>
<evidence type="ECO:0000259" key="2">
    <source>
        <dbReference type="Pfam" id="PF13320"/>
    </source>
</evidence>
<feature type="region of interest" description="Disordered" evidence="1">
    <location>
        <begin position="208"/>
        <end position="245"/>
    </location>
</feature>
<protein>
    <recommendedName>
        <fullName evidence="2">Glycoside hydrolase 123 catalytic domain-containing protein</fullName>
    </recommendedName>
</protein>
<name>X0UPE2_9ZZZZ</name>
<accession>X0UPE2</accession>
<feature type="non-terminal residue" evidence="3">
    <location>
        <position position="1"/>
    </location>
</feature>
<dbReference type="InterPro" id="IPR025150">
    <property type="entry name" value="GH123_cat"/>
</dbReference>